<dbReference type="GO" id="GO:0016614">
    <property type="term" value="F:oxidoreductase activity, acting on CH-OH group of donors"/>
    <property type="evidence" value="ECO:0007669"/>
    <property type="project" value="InterPro"/>
</dbReference>
<evidence type="ECO:0000313" key="3">
    <source>
        <dbReference type="EMBL" id="MDI1490432.1"/>
    </source>
</evidence>
<comment type="similarity">
    <text evidence="1">Belongs to the GMC oxidoreductase family.</text>
</comment>
<organism evidence="3 4">
    <name type="scientific">Ramalina farinacea</name>
    <dbReference type="NCBI Taxonomy" id="258253"/>
    <lineage>
        <taxon>Eukaryota</taxon>
        <taxon>Fungi</taxon>
        <taxon>Dikarya</taxon>
        <taxon>Ascomycota</taxon>
        <taxon>Pezizomycotina</taxon>
        <taxon>Lecanoromycetes</taxon>
        <taxon>OSLEUM clade</taxon>
        <taxon>Lecanoromycetidae</taxon>
        <taxon>Lecanorales</taxon>
        <taxon>Lecanorineae</taxon>
        <taxon>Ramalinaceae</taxon>
        <taxon>Ramalina</taxon>
    </lineage>
</organism>
<dbReference type="Pfam" id="PF05199">
    <property type="entry name" value="GMC_oxred_C"/>
    <property type="match status" value="1"/>
</dbReference>
<gene>
    <name evidence="3" type="ORF">OHK93_001635</name>
</gene>
<reference evidence="3" key="1">
    <citation type="journal article" date="2023" name="Genome Biol. Evol.">
        <title>First Whole Genome Sequence and Flow Cytometry Genome Size Data for the Lichen-Forming Fungus Ramalina farinacea (Ascomycota).</title>
        <authorList>
            <person name="Llewellyn T."/>
            <person name="Mian S."/>
            <person name="Hill R."/>
            <person name="Leitch I.J."/>
            <person name="Gaya E."/>
        </authorList>
    </citation>
    <scope>NUCLEOTIDE SEQUENCE</scope>
    <source>
        <strain evidence="3">LIQ254RAFAR</strain>
    </source>
</reference>
<dbReference type="SUPFAM" id="SSF51905">
    <property type="entry name" value="FAD/NAD(P)-binding domain"/>
    <property type="match status" value="1"/>
</dbReference>
<evidence type="ECO:0000313" key="4">
    <source>
        <dbReference type="Proteomes" id="UP001161017"/>
    </source>
</evidence>
<dbReference type="InterPro" id="IPR007867">
    <property type="entry name" value="GMC_OxRtase_C"/>
</dbReference>
<dbReference type="Gene3D" id="3.30.560.10">
    <property type="entry name" value="Glucose Oxidase, domain 3"/>
    <property type="match status" value="1"/>
</dbReference>
<dbReference type="InterPro" id="IPR012132">
    <property type="entry name" value="GMC_OxRdtase"/>
</dbReference>
<dbReference type="GO" id="GO:0050660">
    <property type="term" value="F:flavin adenine dinucleotide binding"/>
    <property type="evidence" value="ECO:0007669"/>
    <property type="project" value="InterPro"/>
</dbReference>
<evidence type="ECO:0000256" key="1">
    <source>
        <dbReference type="ARBA" id="ARBA00010790"/>
    </source>
</evidence>
<feature type="domain" description="Glucose-methanol-choline oxidoreductase N-terminal" evidence="2">
    <location>
        <begin position="11"/>
        <end position="25"/>
    </location>
</feature>
<dbReference type="PANTHER" id="PTHR11552">
    <property type="entry name" value="GLUCOSE-METHANOL-CHOLINE GMC OXIDOREDUCTASE"/>
    <property type="match status" value="1"/>
</dbReference>
<dbReference type="AlphaFoldDB" id="A0AA43QQT0"/>
<dbReference type="Proteomes" id="UP001161017">
    <property type="component" value="Unassembled WGS sequence"/>
</dbReference>
<name>A0AA43QQT0_9LECA</name>
<evidence type="ECO:0000259" key="2">
    <source>
        <dbReference type="PROSITE" id="PS00624"/>
    </source>
</evidence>
<dbReference type="EMBL" id="JAPUFD010000011">
    <property type="protein sequence ID" value="MDI1490432.1"/>
    <property type="molecule type" value="Genomic_DNA"/>
</dbReference>
<dbReference type="Pfam" id="PF00732">
    <property type="entry name" value="GMC_oxred_N"/>
    <property type="match status" value="1"/>
</dbReference>
<dbReference type="InterPro" id="IPR000172">
    <property type="entry name" value="GMC_OxRdtase_N"/>
</dbReference>
<dbReference type="SUPFAM" id="SSF54373">
    <property type="entry name" value="FAD-linked reductases, C-terminal domain"/>
    <property type="match status" value="1"/>
</dbReference>
<proteinExistence type="inferred from homology"/>
<protein>
    <recommendedName>
        <fullName evidence="2">Glucose-methanol-choline oxidoreductase N-terminal domain-containing protein</fullName>
    </recommendedName>
</protein>
<dbReference type="Gene3D" id="3.50.50.60">
    <property type="entry name" value="FAD/NAD(P)-binding domain"/>
    <property type="match status" value="1"/>
</dbReference>
<dbReference type="InterPro" id="IPR036188">
    <property type="entry name" value="FAD/NAD-bd_sf"/>
</dbReference>
<accession>A0AA43QQT0</accession>
<keyword evidence="4" id="KW-1185">Reference proteome</keyword>
<sequence>MATKEVILSGGPIDTPKLLLLSGIGPPEALNAHSIPVKQPLPAVGHNLNDRLFLELVSVTKPGSYNRTSHIVDPETLATARSQYHKDKTGDMAGYYLPQMIGYFKSPAILKTPEFATLEPELQALLKHETKPHYEIISHNPSPSVKAPEEYIAIAVAVEGTHGGKGSVTLKSADPADPPLIDPTFLSHPFDQRLALQAMKEALKLISDPDLMKDTLRLGAGPEGGFDATDEQIMAYARQTAISMWHMCGTVRMGKSADQAGVDKDCKVFGMEGLRVVDLSVVPFLPSAHTQACGYLIGVTAAEKMIKQYGGKE</sequence>
<dbReference type="PANTHER" id="PTHR11552:SF134">
    <property type="entry name" value="GLUCOSE-METHANOL-CHOLINE OXIDOREDUCTASE N-TERMINAL DOMAIN-CONTAINING PROTEIN"/>
    <property type="match status" value="1"/>
</dbReference>
<comment type="caution">
    <text evidence="3">The sequence shown here is derived from an EMBL/GenBank/DDBJ whole genome shotgun (WGS) entry which is preliminary data.</text>
</comment>
<dbReference type="PROSITE" id="PS00624">
    <property type="entry name" value="GMC_OXRED_2"/>
    <property type="match status" value="1"/>
</dbReference>